<dbReference type="OrthoDB" id="9805030at2"/>
<sequence length="226" mass="24639">MRVVVLGPPGGGKGTQARRVAARFGVPHVALADLVREAIRKGTPLGQQAKAFHDAGMPVPDEIALALIRQRLARRDAARGYVLDGFPRNAEQARVLDEMLAEIGRPLDLAILIEMDFDLIVQRVVGRRTCAQCGRTYNIFLDPPLIDDECDECGGRLRRRADDNEETISNRLRTYEGLIGELAGHYRERGLLRSVDGNGEVDEVFAQIEAAVTEGGVGGRARASGD</sequence>
<dbReference type="HAMAP" id="MF_00235">
    <property type="entry name" value="Adenylate_kinase_Adk"/>
    <property type="match status" value="1"/>
</dbReference>
<feature type="binding site" evidence="5">
    <location>
        <position position="171"/>
    </location>
    <ligand>
        <name>AMP</name>
        <dbReference type="ChEBI" id="CHEBI:456215"/>
    </ligand>
</feature>
<keyword evidence="5 7" id="KW-0067">ATP-binding</keyword>
<feature type="domain" description="Adenylate kinase active site lid" evidence="8">
    <location>
        <begin position="127"/>
        <end position="162"/>
    </location>
</feature>
<evidence type="ECO:0000256" key="6">
    <source>
        <dbReference type="RuleBase" id="RU003330"/>
    </source>
</evidence>
<dbReference type="Pfam" id="PF05191">
    <property type="entry name" value="ADK_lid"/>
    <property type="match status" value="1"/>
</dbReference>
<feature type="region of interest" description="LID" evidence="5">
    <location>
        <begin position="126"/>
        <end position="163"/>
    </location>
</feature>
<feature type="binding site" evidence="5">
    <location>
        <position position="199"/>
    </location>
    <ligand>
        <name>ATP</name>
        <dbReference type="ChEBI" id="CHEBI:30616"/>
    </ligand>
</feature>
<keyword evidence="1 5" id="KW-0808">Transferase</keyword>
<dbReference type="GO" id="GO:0044209">
    <property type="term" value="P:AMP salvage"/>
    <property type="evidence" value="ECO:0007669"/>
    <property type="project" value="UniProtKB-UniRule"/>
</dbReference>
<dbReference type="GO" id="GO:0005524">
    <property type="term" value="F:ATP binding"/>
    <property type="evidence" value="ECO:0007669"/>
    <property type="project" value="UniProtKB-UniRule"/>
</dbReference>
<evidence type="ECO:0000256" key="7">
    <source>
        <dbReference type="RuleBase" id="RU003331"/>
    </source>
</evidence>
<evidence type="ECO:0000313" key="9">
    <source>
        <dbReference type="EMBL" id="ROR34770.1"/>
    </source>
</evidence>
<comment type="caution">
    <text evidence="9">The sequence shown here is derived from an EMBL/GenBank/DDBJ whole genome shotgun (WGS) entry which is preliminary data.</text>
</comment>
<name>A0A3N1Y7N7_9GAMM</name>
<evidence type="ECO:0000256" key="3">
    <source>
        <dbReference type="ARBA" id="ARBA00022741"/>
    </source>
</evidence>
<feature type="region of interest" description="NMP" evidence="5">
    <location>
        <begin position="30"/>
        <end position="59"/>
    </location>
</feature>
<evidence type="ECO:0000259" key="8">
    <source>
        <dbReference type="Pfam" id="PF05191"/>
    </source>
</evidence>
<keyword evidence="5" id="KW-0963">Cytoplasm</keyword>
<comment type="catalytic activity">
    <reaction evidence="5 7">
        <text>AMP + ATP = 2 ADP</text>
        <dbReference type="Rhea" id="RHEA:12973"/>
        <dbReference type="ChEBI" id="CHEBI:30616"/>
        <dbReference type="ChEBI" id="CHEBI:456215"/>
        <dbReference type="ChEBI" id="CHEBI:456216"/>
        <dbReference type="EC" id="2.7.4.3"/>
    </reaction>
</comment>
<dbReference type="InterPro" id="IPR027417">
    <property type="entry name" value="P-loop_NTPase"/>
</dbReference>
<dbReference type="EC" id="2.7.4.3" evidence="5 7"/>
<feature type="binding site" evidence="5">
    <location>
        <position position="133"/>
    </location>
    <ligand>
        <name>Zn(2+)</name>
        <dbReference type="ChEBI" id="CHEBI:29105"/>
        <note>structural</note>
    </ligand>
</feature>
<reference evidence="9 10" key="1">
    <citation type="submission" date="2018-11" db="EMBL/GenBank/DDBJ databases">
        <title>Genomic Encyclopedia of Type Strains, Phase IV (KMG-IV): sequencing the most valuable type-strain genomes for metagenomic binning, comparative biology and taxonomic classification.</title>
        <authorList>
            <person name="Goeker M."/>
        </authorList>
    </citation>
    <scope>NUCLEOTIDE SEQUENCE [LARGE SCALE GENOMIC DNA]</scope>
    <source>
        <strain evidence="9 10">DSM 100275</strain>
    </source>
</reference>
<evidence type="ECO:0000256" key="1">
    <source>
        <dbReference type="ARBA" id="ARBA00022679"/>
    </source>
</evidence>
<dbReference type="RefSeq" id="WP_123400217.1">
    <property type="nucleotide sequence ID" value="NZ_RJVI01000001.1"/>
</dbReference>
<comment type="similarity">
    <text evidence="5 6">Belongs to the adenylate kinase family.</text>
</comment>
<evidence type="ECO:0000313" key="10">
    <source>
        <dbReference type="Proteomes" id="UP000276634"/>
    </source>
</evidence>
<keyword evidence="4 5" id="KW-0418">Kinase</keyword>
<dbReference type="Pfam" id="PF00406">
    <property type="entry name" value="ADK"/>
    <property type="match status" value="1"/>
</dbReference>
<feature type="binding site" evidence="5">
    <location>
        <position position="130"/>
    </location>
    <ligand>
        <name>Zn(2+)</name>
        <dbReference type="ChEBI" id="CHEBI:29105"/>
        <note>structural</note>
    </ligand>
</feature>
<dbReference type="CDD" id="cd01428">
    <property type="entry name" value="ADK"/>
    <property type="match status" value="1"/>
</dbReference>
<keyword evidence="3 5" id="KW-0547">Nucleotide-binding</keyword>
<dbReference type="GO" id="GO:0008270">
    <property type="term" value="F:zinc ion binding"/>
    <property type="evidence" value="ECO:0007669"/>
    <property type="project" value="UniProtKB-UniRule"/>
</dbReference>
<dbReference type="Gene3D" id="3.40.50.300">
    <property type="entry name" value="P-loop containing nucleotide triphosphate hydrolases"/>
    <property type="match status" value="1"/>
</dbReference>
<keyword evidence="10" id="KW-1185">Reference proteome</keyword>
<comment type="domain">
    <text evidence="5">Consists of three domains, a large central CORE domain and two small peripheral domains, NMPbind and LID, which undergo movements during catalysis. The LID domain closes over the site of phosphoryl transfer upon ATP binding. Assembling and dissambling the active center during each catalytic cycle provides an effective means to prevent ATP hydrolysis. Some bacteria have evolved a zinc-coordinating structure that stabilizes the LID domain.</text>
</comment>
<feature type="binding site" evidence="5">
    <location>
        <position position="153"/>
    </location>
    <ligand>
        <name>Zn(2+)</name>
        <dbReference type="ChEBI" id="CHEBI:29105"/>
        <note>structural</note>
    </ligand>
</feature>
<dbReference type="InterPro" id="IPR006259">
    <property type="entry name" value="Adenyl_kin_sub"/>
</dbReference>
<keyword evidence="2 5" id="KW-0545">Nucleotide biosynthesis</keyword>
<feature type="binding site" evidence="5">
    <location>
        <position position="36"/>
    </location>
    <ligand>
        <name>AMP</name>
        <dbReference type="ChEBI" id="CHEBI:456215"/>
    </ligand>
</feature>
<comment type="function">
    <text evidence="5">Catalyzes the reversible transfer of the terminal phosphate group between ATP and AMP. Plays an important role in cellular energy homeostasis and in adenine nucleotide metabolism.</text>
</comment>
<evidence type="ECO:0000256" key="5">
    <source>
        <dbReference type="HAMAP-Rule" id="MF_00235"/>
    </source>
</evidence>
<feature type="binding site" evidence="5">
    <location>
        <position position="92"/>
    </location>
    <ligand>
        <name>AMP</name>
        <dbReference type="ChEBI" id="CHEBI:456215"/>
    </ligand>
</feature>
<keyword evidence="5" id="KW-0862">Zinc</keyword>
<dbReference type="SUPFAM" id="SSF52540">
    <property type="entry name" value="P-loop containing nucleoside triphosphate hydrolases"/>
    <property type="match status" value="1"/>
</dbReference>
<dbReference type="Proteomes" id="UP000276634">
    <property type="component" value="Unassembled WGS sequence"/>
</dbReference>
<dbReference type="NCBIfam" id="TIGR01351">
    <property type="entry name" value="adk"/>
    <property type="match status" value="1"/>
</dbReference>
<feature type="binding site" evidence="5">
    <location>
        <position position="160"/>
    </location>
    <ligand>
        <name>AMP</name>
        <dbReference type="ChEBI" id="CHEBI:456215"/>
    </ligand>
</feature>
<dbReference type="GO" id="GO:0004017">
    <property type="term" value="F:AMP kinase activity"/>
    <property type="evidence" value="ECO:0007669"/>
    <property type="project" value="UniProtKB-UniRule"/>
</dbReference>
<evidence type="ECO:0000256" key="2">
    <source>
        <dbReference type="ARBA" id="ARBA00022727"/>
    </source>
</evidence>
<dbReference type="NCBIfam" id="NF011100">
    <property type="entry name" value="PRK14527.1"/>
    <property type="match status" value="1"/>
</dbReference>
<dbReference type="InterPro" id="IPR000850">
    <property type="entry name" value="Adenylat/UMP-CMP_kin"/>
</dbReference>
<proteinExistence type="inferred from homology"/>
<gene>
    <name evidence="5" type="primary">adk</name>
    <name evidence="9" type="ORF">EDC57_0674</name>
</gene>
<feature type="binding site" evidence="5">
    <location>
        <begin position="136"/>
        <end position="137"/>
    </location>
    <ligand>
        <name>ATP</name>
        <dbReference type="ChEBI" id="CHEBI:30616"/>
    </ligand>
</feature>
<accession>A0A3N1Y7N7</accession>
<evidence type="ECO:0000256" key="4">
    <source>
        <dbReference type="ARBA" id="ARBA00022777"/>
    </source>
</evidence>
<comment type="pathway">
    <text evidence="5">Purine metabolism; AMP biosynthesis via salvage pathway; AMP from ADP: step 1/1.</text>
</comment>
<dbReference type="GO" id="GO:0005737">
    <property type="term" value="C:cytoplasm"/>
    <property type="evidence" value="ECO:0007669"/>
    <property type="project" value="UniProtKB-SubCell"/>
</dbReference>
<dbReference type="PANTHER" id="PTHR23359">
    <property type="entry name" value="NUCLEOTIDE KINASE"/>
    <property type="match status" value="1"/>
</dbReference>
<feature type="binding site" evidence="5">
    <location>
        <begin position="85"/>
        <end position="88"/>
    </location>
    <ligand>
        <name>AMP</name>
        <dbReference type="ChEBI" id="CHEBI:456215"/>
    </ligand>
</feature>
<dbReference type="FunFam" id="3.40.50.300:FF:000106">
    <property type="entry name" value="Adenylate kinase mitochondrial"/>
    <property type="match status" value="1"/>
</dbReference>
<dbReference type="PROSITE" id="PS00113">
    <property type="entry name" value="ADENYLATE_KINASE"/>
    <property type="match status" value="1"/>
</dbReference>
<feature type="binding site" evidence="5">
    <location>
        <position position="127"/>
    </location>
    <ligand>
        <name>ATP</name>
        <dbReference type="ChEBI" id="CHEBI:30616"/>
    </ligand>
</feature>
<dbReference type="NCBIfam" id="NF001381">
    <property type="entry name" value="PRK00279.1-3"/>
    <property type="match status" value="1"/>
</dbReference>
<keyword evidence="5" id="KW-0479">Metal-binding</keyword>
<comment type="subcellular location">
    <subcellularLocation>
        <location evidence="5 7">Cytoplasm</location>
    </subcellularLocation>
</comment>
<dbReference type="EMBL" id="RJVI01000001">
    <property type="protein sequence ID" value="ROR34770.1"/>
    <property type="molecule type" value="Genomic_DNA"/>
</dbReference>
<dbReference type="InterPro" id="IPR033690">
    <property type="entry name" value="Adenylat_kinase_CS"/>
</dbReference>
<dbReference type="PRINTS" id="PR00094">
    <property type="entry name" value="ADENYLTKNASE"/>
</dbReference>
<dbReference type="UniPathway" id="UPA00588">
    <property type="reaction ID" value="UER00649"/>
</dbReference>
<dbReference type="AlphaFoldDB" id="A0A3N1Y7N7"/>
<dbReference type="InterPro" id="IPR007862">
    <property type="entry name" value="Adenylate_kinase_lid-dom"/>
</dbReference>
<comment type="subunit">
    <text evidence="5 7">Monomer.</text>
</comment>
<organism evidence="9 10">
    <name type="scientific">Inmirania thermothiophila</name>
    <dbReference type="NCBI Taxonomy" id="1750597"/>
    <lineage>
        <taxon>Bacteria</taxon>
        <taxon>Pseudomonadati</taxon>
        <taxon>Pseudomonadota</taxon>
        <taxon>Gammaproteobacteria</taxon>
        <taxon>Chromatiales</taxon>
        <taxon>Ectothiorhodospiraceae</taxon>
        <taxon>Inmirania</taxon>
    </lineage>
</organism>
<feature type="binding site" evidence="5">
    <location>
        <begin position="10"/>
        <end position="15"/>
    </location>
    <ligand>
        <name>ATP</name>
        <dbReference type="ChEBI" id="CHEBI:30616"/>
    </ligand>
</feature>
<feature type="binding site" evidence="5">
    <location>
        <position position="150"/>
    </location>
    <ligand>
        <name>Zn(2+)</name>
        <dbReference type="ChEBI" id="CHEBI:29105"/>
        <note>structural</note>
    </ligand>
</feature>
<protein>
    <recommendedName>
        <fullName evidence="5 7">Adenylate kinase</fullName>
        <shortName evidence="5">AK</shortName>
        <ecNumber evidence="5 7">2.7.4.3</ecNumber>
    </recommendedName>
    <alternativeName>
        <fullName evidence="5">ATP-AMP transphosphorylase</fullName>
    </alternativeName>
    <alternativeName>
        <fullName evidence="5">ATP:AMP phosphotransferase</fullName>
    </alternativeName>
    <alternativeName>
        <fullName evidence="5">Adenylate monophosphate kinase</fullName>
    </alternativeName>
</protein>
<comment type="caution">
    <text evidence="5">Lacks conserved residue(s) required for the propagation of feature annotation.</text>
</comment>